<dbReference type="PANTHER" id="PTHR42724">
    <property type="entry name" value="TETRAACYLDISACCHARIDE 4'-KINASE"/>
    <property type="match status" value="1"/>
</dbReference>
<sequence>MNNLLKSSIETWFKKTLEKKDSKKILFLLIFWPFSFLFKLGSLCFHYLYDKKFLTQESVNIPICSIGNIVLGGVGKTPIVLLLGQALEEKVPLAIISRGYHSSLEKANAPFLLSKDNGPVMSAHHAGDEPYFLATKLPKAKVIVGKNRVKAAELCQKCDTKLILLDDAMQHRRLKRDFEIVVLDSQNLFGYFRHFPCGLLRESPKGLRRANLIICNHTEENQNLDELKEKIKPFTKAPIVFTRYKMDPLQDIQTLNPIVLDKEPIAVFAAIGNPFRFKSMLEKEEFKIVNTFFLHDHAFVSRKLLDSFALKSKELGAKAIVVTEKDAVKINKNWKIALPIAVAPISTEIIQGKEIWDLTINHLLSLSLKKEMDPLKDNCFFTR</sequence>
<keyword evidence="9 13" id="KW-0418">Kinase</keyword>
<keyword evidence="10 13" id="KW-0067">ATP-binding</keyword>
<reference evidence="15" key="1">
    <citation type="submission" date="2013-12" db="EMBL/GenBank/DDBJ databases">
        <authorList>
            <person name="Linke B."/>
        </authorList>
    </citation>
    <scope>NUCLEOTIDE SEQUENCE [LARGE SCALE GENOMIC DNA]</scope>
    <source>
        <strain evidence="15">CRIB-18</strain>
    </source>
</reference>
<evidence type="ECO:0000256" key="6">
    <source>
        <dbReference type="ARBA" id="ARBA00022556"/>
    </source>
</evidence>
<evidence type="ECO:0000313" key="16">
    <source>
        <dbReference type="Proteomes" id="UP000031552"/>
    </source>
</evidence>
<evidence type="ECO:0000256" key="4">
    <source>
        <dbReference type="ARBA" id="ARBA00016436"/>
    </source>
</evidence>
<evidence type="ECO:0000256" key="5">
    <source>
        <dbReference type="ARBA" id="ARBA00022516"/>
    </source>
</evidence>
<dbReference type="GO" id="GO:0009245">
    <property type="term" value="P:lipid A biosynthetic process"/>
    <property type="evidence" value="ECO:0007669"/>
    <property type="project" value="UniProtKB-UniRule"/>
</dbReference>
<dbReference type="Pfam" id="PF02606">
    <property type="entry name" value="LpxK"/>
    <property type="match status" value="1"/>
</dbReference>
<keyword evidence="6 13" id="KW-0441">Lipid A biosynthesis</keyword>
<evidence type="ECO:0000256" key="9">
    <source>
        <dbReference type="ARBA" id="ARBA00022777"/>
    </source>
</evidence>
<keyword evidence="11 13" id="KW-0443">Lipid metabolism</keyword>
<evidence type="ECO:0000256" key="14">
    <source>
        <dbReference type="SAM" id="Phobius"/>
    </source>
</evidence>
<reference evidence="15" key="2">
    <citation type="submission" date="2014-09" db="EMBL/GenBank/DDBJ databases">
        <title>Criblamydia sequanensis harbors a mega-plasmid encoding arsenite resistance.</title>
        <authorList>
            <person name="Bertelli C."/>
            <person name="Goesmann A."/>
            <person name="Greub G."/>
        </authorList>
    </citation>
    <scope>NUCLEOTIDE SEQUENCE [LARGE SCALE GENOMIC DNA]</scope>
    <source>
        <strain evidence="15">CRIB-18</strain>
    </source>
</reference>
<comment type="function">
    <text evidence="1 13">Transfers the gamma-phosphate of ATP to the 4'-position of a tetraacyldisaccharide 1-phosphate intermediate (termed DS-1-P) to form tetraacyldisaccharide 1,4'-bis-phosphate (lipid IVA).</text>
</comment>
<dbReference type="EMBL" id="CCEJ010000007">
    <property type="protein sequence ID" value="CDR34395.1"/>
    <property type="molecule type" value="Genomic_DNA"/>
</dbReference>
<comment type="pathway">
    <text evidence="2 13">Glycolipid biosynthesis; lipid IV(A) biosynthesis; lipid IV(A) from (3R)-3-hydroxytetradecanoyl-[acyl-carrier-protein] and UDP-N-acetyl-alpha-D-glucosamine: step 6/6.</text>
</comment>
<dbReference type="GO" id="GO:0005524">
    <property type="term" value="F:ATP binding"/>
    <property type="evidence" value="ECO:0007669"/>
    <property type="project" value="UniProtKB-UniRule"/>
</dbReference>
<dbReference type="GO" id="GO:0005886">
    <property type="term" value="C:plasma membrane"/>
    <property type="evidence" value="ECO:0007669"/>
    <property type="project" value="TreeGrafter"/>
</dbReference>
<dbReference type="eggNOG" id="COG1663">
    <property type="taxonomic scope" value="Bacteria"/>
</dbReference>
<keyword evidence="8 13" id="KW-0547">Nucleotide-binding</keyword>
<evidence type="ECO:0000313" key="15">
    <source>
        <dbReference type="EMBL" id="CDR34395.1"/>
    </source>
</evidence>
<evidence type="ECO:0000256" key="1">
    <source>
        <dbReference type="ARBA" id="ARBA00002274"/>
    </source>
</evidence>
<dbReference type="AlphaFoldDB" id="A0A090D276"/>
<evidence type="ECO:0000256" key="10">
    <source>
        <dbReference type="ARBA" id="ARBA00022840"/>
    </source>
</evidence>
<dbReference type="RefSeq" id="WP_053331909.1">
    <property type="nucleotide sequence ID" value="NZ_CCEJ010000007.1"/>
</dbReference>
<evidence type="ECO:0000256" key="2">
    <source>
        <dbReference type="ARBA" id="ARBA00004870"/>
    </source>
</evidence>
<proteinExistence type="inferred from homology"/>
<comment type="catalytic activity">
    <reaction evidence="13">
        <text>a lipid A disaccharide + ATP = a lipid IVA + ADP + H(+)</text>
        <dbReference type="Rhea" id="RHEA:67840"/>
        <dbReference type="ChEBI" id="CHEBI:15378"/>
        <dbReference type="ChEBI" id="CHEBI:30616"/>
        <dbReference type="ChEBI" id="CHEBI:176343"/>
        <dbReference type="ChEBI" id="CHEBI:176425"/>
        <dbReference type="ChEBI" id="CHEBI:456216"/>
        <dbReference type="EC" id="2.7.1.130"/>
    </reaction>
</comment>
<dbReference type="GO" id="GO:0009244">
    <property type="term" value="P:lipopolysaccharide core region biosynthetic process"/>
    <property type="evidence" value="ECO:0007669"/>
    <property type="project" value="TreeGrafter"/>
</dbReference>
<keyword evidence="14" id="KW-1133">Transmembrane helix</keyword>
<dbReference type="OrthoDB" id="9789797at2"/>
<dbReference type="PANTHER" id="PTHR42724:SF1">
    <property type="entry name" value="TETRAACYLDISACCHARIDE 4'-KINASE, MITOCHONDRIAL-RELATED"/>
    <property type="match status" value="1"/>
</dbReference>
<dbReference type="GO" id="GO:0009029">
    <property type="term" value="F:lipid-A 4'-kinase activity"/>
    <property type="evidence" value="ECO:0007669"/>
    <property type="project" value="UniProtKB-UniRule"/>
</dbReference>
<evidence type="ECO:0000256" key="13">
    <source>
        <dbReference type="HAMAP-Rule" id="MF_00409"/>
    </source>
</evidence>
<dbReference type="HAMAP" id="MF_00409">
    <property type="entry name" value="LpxK"/>
    <property type="match status" value="1"/>
</dbReference>
<keyword evidence="7 13" id="KW-0808">Transferase</keyword>
<dbReference type="NCBIfam" id="TIGR00682">
    <property type="entry name" value="lpxK"/>
    <property type="match status" value="1"/>
</dbReference>
<gene>
    <name evidence="13 15" type="primary">lpxK</name>
    <name evidence="15" type="ORF">CSEC_1581</name>
</gene>
<dbReference type="UniPathway" id="UPA00359">
    <property type="reaction ID" value="UER00482"/>
</dbReference>
<keyword evidence="5 13" id="KW-0444">Lipid biosynthesis</keyword>
<comment type="caution">
    <text evidence="15">The sequence shown here is derived from an EMBL/GenBank/DDBJ whole genome shotgun (WGS) entry which is preliminary data.</text>
</comment>
<evidence type="ECO:0000256" key="3">
    <source>
        <dbReference type="ARBA" id="ARBA00012071"/>
    </source>
</evidence>
<organism evidence="15 16">
    <name type="scientific">Candidatus Criblamydia sequanensis CRIB-18</name>
    <dbReference type="NCBI Taxonomy" id="1437425"/>
    <lineage>
        <taxon>Bacteria</taxon>
        <taxon>Pseudomonadati</taxon>
        <taxon>Chlamydiota</taxon>
        <taxon>Chlamydiia</taxon>
        <taxon>Parachlamydiales</taxon>
        <taxon>Candidatus Criblamydiaceae</taxon>
        <taxon>Candidatus Criblamydia</taxon>
    </lineage>
</organism>
<dbReference type="EC" id="2.7.1.130" evidence="3 13"/>
<name>A0A090D276_9BACT</name>
<evidence type="ECO:0000256" key="8">
    <source>
        <dbReference type="ARBA" id="ARBA00022741"/>
    </source>
</evidence>
<accession>A0A090D276</accession>
<keyword evidence="14" id="KW-0472">Membrane</keyword>
<dbReference type="Proteomes" id="UP000031552">
    <property type="component" value="Unassembled WGS sequence"/>
</dbReference>
<comment type="similarity">
    <text evidence="13">Belongs to the LpxK family.</text>
</comment>
<keyword evidence="14" id="KW-0812">Transmembrane</keyword>
<dbReference type="STRING" id="1437425.CSEC_1581"/>
<evidence type="ECO:0000256" key="11">
    <source>
        <dbReference type="ARBA" id="ARBA00023098"/>
    </source>
</evidence>
<keyword evidence="16" id="KW-1185">Reference proteome</keyword>
<feature type="transmembrane region" description="Helical" evidence="14">
    <location>
        <begin position="25"/>
        <end position="49"/>
    </location>
</feature>
<evidence type="ECO:0000256" key="7">
    <source>
        <dbReference type="ARBA" id="ARBA00022679"/>
    </source>
</evidence>
<evidence type="ECO:0000256" key="12">
    <source>
        <dbReference type="ARBA" id="ARBA00029757"/>
    </source>
</evidence>
<protein>
    <recommendedName>
        <fullName evidence="4 13">Tetraacyldisaccharide 4'-kinase</fullName>
        <ecNumber evidence="3 13">2.7.1.130</ecNumber>
    </recommendedName>
    <alternativeName>
        <fullName evidence="12 13">Lipid A 4'-kinase</fullName>
    </alternativeName>
</protein>
<dbReference type="InterPro" id="IPR003758">
    <property type="entry name" value="LpxK"/>
</dbReference>
<feature type="binding site" evidence="13">
    <location>
        <begin position="70"/>
        <end position="77"/>
    </location>
    <ligand>
        <name>ATP</name>
        <dbReference type="ChEBI" id="CHEBI:30616"/>
    </ligand>
</feature>